<protein>
    <submittedName>
        <fullName evidence="1">Uncharacterized protein</fullName>
    </submittedName>
</protein>
<dbReference type="EMBL" id="JACIHI010000012">
    <property type="protein sequence ID" value="MBB4441571.1"/>
    <property type="molecule type" value="Genomic_DNA"/>
</dbReference>
<name>A0A7W6UQI6_9HYPH</name>
<comment type="caution">
    <text evidence="1">The sequence shown here is derived from an EMBL/GenBank/DDBJ whole genome shotgun (WGS) entry which is preliminary data.</text>
</comment>
<evidence type="ECO:0000313" key="1">
    <source>
        <dbReference type="EMBL" id="MBB4441571.1"/>
    </source>
</evidence>
<organism evidence="1 2">
    <name type="scientific">Rhizobium esperanzae</name>
    <dbReference type="NCBI Taxonomy" id="1967781"/>
    <lineage>
        <taxon>Bacteria</taxon>
        <taxon>Pseudomonadati</taxon>
        <taxon>Pseudomonadota</taxon>
        <taxon>Alphaproteobacteria</taxon>
        <taxon>Hyphomicrobiales</taxon>
        <taxon>Rhizobiaceae</taxon>
        <taxon>Rhizobium/Agrobacterium group</taxon>
        <taxon>Rhizobium</taxon>
    </lineage>
</organism>
<dbReference type="RefSeq" id="WP_077987947.1">
    <property type="nucleotide sequence ID" value="NZ_JACIHI010000012.1"/>
</dbReference>
<dbReference type="Proteomes" id="UP000533724">
    <property type="component" value="Unassembled WGS sequence"/>
</dbReference>
<sequence>MQNRQEALYAHFENAHGQEANLLVSAIENEGVRYIFGVSCHDGEIGTLTKEGLSQWPAPAEAISEEEITSVYLSSGCGTYFSPMRSAVRFATRPFNTQFR</sequence>
<accession>A0A7W6UQI6</accession>
<proteinExistence type="predicted"/>
<dbReference type="AlphaFoldDB" id="A0A7W6UQI6"/>
<evidence type="ECO:0000313" key="2">
    <source>
        <dbReference type="Proteomes" id="UP000533724"/>
    </source>
</evidence>
<gene>
    <name evidence="1" type="ORF">GGE15_004860</name>
</gene>
<reference evidence="1 2" key="1">
    <citation type="submission" date="2020-08" db="EMBL/GenBank/DDBJ databases">
        <title>Genomic Encyclopedia of Type Strains, Phase IV (KMG-V): Genome sequencing to study the core and pangenomes of soil and plant-associated prokaryotes.</title>
        <authorList>
            <person name="Whitman W."/>
        </authorList>
    </citation>
    <scope>NUCLEOTIDE SEQUENCE [LARGE SCALE GENOMIC DNA]</scope>
    <source>
        <strain evidence="1 2">SEMIA 414</strain>
    </source>
</reference>